<sequence length="100" mass="10911">MPCDDEHTTKNRSIRISGARPAARGRRDLDFDSVLRLRIVGAGGGGGAVEDEDEDEEWDRCGSRQEEGTAVLGVVLIFWDSVRSSPSYALSKRGAFLSLN</sequence>
<organism evidence="2 3">
    <name type="scientific">Marchantia polymorpha subsp. ruderalis</name>
    <dbReference type="NCBI Taxonomy" id="1480154"/>
    <lineage>
        <taxon>Eukaryota</taxon>
        <taxon>Viridiplantae</taxon>
        <taxon>Streptophyta</taxon>
        <taxon>Embryophyta</taxon>
        <taxon>Marchantiophyta</taxon>
        <taxon>Marchantiopsida</taxon>
        <taxon>Marchantiidae</taxon>
        <taxon>Marchantiales</taxon>
        <taxon>Marchantiaceae</taxon>
        <taxon>Marchantia</taxon>
    </lineage>
</organism>
<proteinExistence type="predicted"/>
<dbReference type="EMBL" id="LVLJ01002295">
    <property type="protein sequence ID" value="OAE25736.1"/>
    <property type="molecule type" value="Genomic_DNA"/>
</dbReference>
<evidence type="ECO:0000313" key="2">
    <source>
        <dbReference type="EMBL" id="OAE25736.1"/>
    </source>
</evidence>
<dbReference type="AlphaFoldDB" id="A0A176W0M2"/>
<keyword evidence="3" id="KW-1185">Reference proteome</keyword>
<feature type="region of interest" description="Disordered" evidence="1">
    <location>
        <begin position="1"/>
        <end position="25"/>
    </location>
</feature>
<comment type="caution">
    <text evidence="2">The sequence shown here is derived from an EMBL/GenBank/DDBJ whole genome shotgun (WGS) entry which is preliminary data.</text>
</comment>
<protein>
    <submittedName>
        <fullName evidence="2">Uncharacterized protein</fullName>
    </submittedName>
</protein>
<gene>
    <name evidence="2" type="ORF">AXG93_4368s1960</name>
</gene>
<accession>A0A176W0M2</accession>
<evidence type="ECO:0000256" key="1">
    <source>
        <dbReference type="SAM" id="MobiDB-lite"/>
    </source>
</evidence>
<name>A0A176W0M2_MARPO</name>
<evidence type="ECO:0000313" key="3">
    <source>
        <dbReference type="Proteomes" id="UP000077202"/>
    </source>
</evidence>
<dbReference type="Proteomes" id="UP000077202">
    <property type="component" value="Unassembled WGS sequence"/>
</dbReference>
<reference evidence="2" key="1">
    <citation type="submission" date="2016-03" db="EMBL/GenBank/DDBJ databases">
        <title>Mechanisms controlling the formation of the plant cell surface in tip-growing cells are functionally conserved among land plants.</title>
        <authorList>
            <person name="Honkanen S."/>
            <person name="Jones V.A."/>
            <person name="Morieri G."/>
            <person name="Champion C."/>
            <person name="Hetherington A.J."/>
            <person name="Kelly S."/>
            <person name="Saint-Marcoux D."/>
            <person name="Proust H."/>
            <person name="Prescott H."/>
            <person name="Dolan L."/>
        </authorList>
    </citation>
    <scope>NUCLEOTIDE SEQUENCE [LARGE SCALE GENOMIC DNA]</scope>
    <source>
        <tissue evidence="2">Whole gametophyte</tissue>
    </source>
</reference>